<sequence length="99" mass="11183">MLVLFSTLWLACAVLRGQAISCCRNAAEFGACKHRCNELESETDVSLRYQKLRELPKHCPGHLISFWRCLNASNPVINPYIGNKPIQLCQNLLSSFFIA</sequence>
<dbReference type="OrthoDB" id="10315554at2759"/>
<dbReference type="Proteomes" id="UP001163046">
    <property type="component" value="Unassembled WGS sequence"/>
</dbReference>
<protein>
    <submittedName>
        <fullName evidence="2">Uncharacterized protein</fullName>
    </submittedName>
</protein>
<accession>A0A9W9YXH3</accession>
<proteinExistence type="predicted"/>
<dbReference type="EMBL" id="MU826849">
    <property type="protein sequence ID" value="KAJ7371297.1"/>
    <property type="molecule type" value="Genomic_DNA"/>
</dbReference>
<keyword evidence="3" id="KW-1185">Reference proteome</keyword>
<name>A0A9W9YXH3_9CNID</name>
<dbReference type="AlphaFoldDB" id="A0A9W9YXH3"/>
<comment type="caution">
    <text evidence="2">The sequence shown here is derived from an EMBL/GenBank/DDBJ whole genome shotgun (WGS) entry which is preliminary data.</text>
</comment>
<gene>
    <name evidence="2" type="ORF">OS493_026941</name>
</gene>
<feature type="chain" id="PRO_5040797889" evidence="1">
    <location>
        <begin position="20"/>
        <end position="99"/>
    </location>
</feature>
<keyword evidence="1" id="KW-0732">Signal</keyword>
<organism evidence="2 3">
    <name type="scientific">Desmophyllum pertusum</name>
    <dbReference type="NCBI Taxonomy" id="174260"/>
    <lineage>
        <taxon>Eukaryota</taxon>
        <taxon>Metazoa</taxon>
        <taxon>Cnidaria</taxon>
        <taxon>Anthozoa</taxon>
        <taxon>Hexacorallia</taxon>
        <taxon>Scleractinia</taxon>
        <taxon>Caryophylliina</taxon>
        <taxon>Caryophylliidae</taxon>
        <taxon>Desmophyllum</taxon>
    </lineage>
</organism>
<feature type="signal peptide" evidence="1">
    <location>
        <begin position="1"/>
        <end position="19"/>
    </location>
</feature>
<reference evidence="2" key="1">
    <citation type="submission" date="2023-01" db="EMBL/GenBank/DDBJ databases">
        <title>Genome assembly of the deep-sea coral Lophelia pertusa.</title>
        <authorList>
            <person name="Herrera S."/>
            <person name="Cordes E."/>
        </authorList>
    </citation>
    <scope>NUCLEOTIDE SEQUENCE</scope>
    <source>
        <strain evidence="2">USNM1676648</strain>
        <tissue evidence="2">Polyp</tissue>
    </source>
</reference>
<evidence type="ECO:0000256" key="1">
    <source>
        <dbReference type="SAM" id="SignalP"/>
    </source>
</evidence>
<evidence type="ECO:0000313" key="2">
    <source>
        <dbReference type="EMBL" id="KAJ7371297.1"/>
    </source>
</evidence>
<evidence type="ECO:0000313" key="3">
    <source>
        <dbReference type="Proteomes" id="UP001163046"/>
    </source>
</evidence>